<dbReference type="GO" id="GO:0005886">
    <property type="term" value="C:plasma membrane"/>
    <property type="evidence" value="ECO:0007669"/>
    <property type="project" value="UniProtKB-SubCell"/>
</dbReference>
<feature type="transmembrane region" description="Helical" evidence="6">
    <location>
        <begin position="164"/>
        <end position="187"/>
    </location>
</feature>
<evidence type="ECO:0000256" key="3">
    <source>
        <dbReference type="ARBA" id="ARBA00022692"/>
    </source>
</evidence>
<protein>
    <submittedName>
        <fullName evidence="7">Flippase</fullName>
    </submittedName>
</protein>
<reference evidence="7 8" key="1">
    <citation type="submission" date="2018-03" db="EMBL/GenBank/DDBJ databases">
        <title>Whole genome sequencing of Histamine producing bacteria.</title>
        <authorList>
            <person name="Butler K."/>
        </authorList>
    </citation>
    <scope>NUCLEOTIDE SEQUENCE [LARGE SCALE GENOMIC DNA]</scope>
    <source>
        <strain evidence="7 8">BS2</strain>
    </source>
</reference>
<feature type="transmembrane region" description="Helical" evidence="6">
    <location>
        <begin position="112"/>
        <end position="130"/>
    </location>
</feature>
<dbReference type="CDD" id="cd13128">
    <property type="entry name" value="MATE_Wzx_like"/>
    <property type="match status" value="1"/>
</dbReference>
<keyword evidence="2" id="KW-1003">Cell membrane</keyword>
<comment type="caution">
    <text evidence="7">The sequence shown here is derived from an EMBL/GenBank/DDBJ whole genome shotgun (WGS) entry which is preliminary data.</text>
</comment>
<feature type="transmembrane region" description="Helical" evidence="6">
    <location>
        <begin position="7"/>
        <end position="26"/>
    </location>
</feature>
<dbReference type="InterPro" id="IPR050833">
    <property type="entry name" value="Poly_Biosynth_Transport"/>
</dbReference>
<evidence type="ECO:0000256" key="4">
    <source>
        <dbReference type="ARBA" id="ARBA00022989"/>
    </source>
</evidence>
<evidence type="ECO:0000256" key="2">
    <source>
        <dbReference type="ARBA" id="ARBA00022475"/>
    </source>
</evidence>
<keyword evidence="4 6" id="KW-1133">Transmembrane helix</keyword>
<evidence type="ECO:0000313" key="8">
    <source>
        <dbReference type="Proteomes" id="UP000240254"/>
    </source>
</evidence>
<accession>A0A2T3IH23</accession>
<evidence type="ECO:0000256" key="5">
    <source>
        <dbReference type="ARBA" id="ARBA00023136"/>
    </source>
</evidence>
<keyword evidence="3 6" id="KW-0812">Transmembrane</keyword>
<evidence type="ECO:0000313" key="7">
    <source>
        <dbReference type="EMBL" id="PSU26640.1"/>
    </source>
</evidence>
<dbReference type="InterPro" id="IPR002797">
    <property type="entry name" value="Polysacc_synth"/>
</dbReference>
<proteinExistence type="predicted"/>
<feature type="transmembrane region" description="Helical" evidence="6">
    <location>
        <begin position="378"/>
        <end position="400"/>
    </location>
</feature>
<dbReference type="OrthoDB" id="103403at2"/>
<dbReference type="EMBL" id="PYMK01000019">
    <property type="protein sequence ID" value="PSU26640.1"/>
    <property type="molecule type" value="Genomic_DNA"/>
</dbReference>
<gene>
    <name evidence="7" type="ORF">CTM88_15845</name>
</gene>
<dbReference type="AlphaFoldDB" id="A0A2T3IH23"/>
<feature type="transmembrane region" description="Helical" evidence="6">
    <location>
        <begin position="137"/>
        <end position="158"/>
    </location>
</feature>
<feature type="transmembrane region" description="Helical" evidence="6">
    <location>
        <begin position="248"/>
        <end position="264"/>
    </location>
</feature>
<feature type="transmembrane region" description="Helical" evidence="6">
    <location>
        <begin position="38"/>
        <end position="56"/>
    </location>
</feature>
<sequence>MFKSMISLLFVQGSNYLIPLLTLPYLSRVLGVEGFGKYGLTLSTIQYFVLLIDFGFNLSATKKIAEVQDDKNKVSIIFYETLISKIILCIVSIVFISILIHIRFDNIFSSNLNYSLIMLIGTVLLPMWFFQGIEKIPIISTLMVVTKVLSLPLFFVFVKNSADVGIAILIQSSTIFFVGILSLIYIYKKKLLCNIKYSSLSIYKSLHEASPIFLASFAISLYTMSTTIIISLSSNIVEVGLFSAADRLKGAVLGVFLIMGNVIYPRVNKLLAKNINEAYKIIRMTFVIQGVLSVGIILFIFYFNKEIVSLFYSEEYKNAGIILVVLSFSILLVLESTVLGNYILLPHGYKKEYTILPMITAFIHIPLCVWLSNEYGAIGGAISIVIVETLSFIILLFVIIKKGLLQKVFLRGKYA</sequence>
<feature type="transmembrane region" description="Helical" evidence="6">
    <location>
        <begin position="319"/>
        <end position="343"/>
    </location>
</feature>
<dbReference type="PANTHER" id="PTHR30250">
    <property type="entry name" value="PST FAMILY PREDICTED COLANIC ACID TRANSPORTER"/>
    <property type="match status" value="1"/>
</dbReference>
<dbReference type="PANTHER" id="PTHR30250:SF11">
    <property type="entry name" value="O-ANTIGEN TRANSPORTER-RELATED"/>
    <property type="match status" value="1"/>
</dbReference>
<keyword evidence="5 6" id="KW-0472">Membrane</keyword>
<feature type="transmembrane region" description="Helical" evidence="6">
    <location>
        <begin position="77"/>
        <end position="100"/>
    </location>
</feature>
<organism evidence="7 8">
    <name type="scientific">Photobacterium aquimaris</name>
    <dbReference type="NCBI Taxonomy" id="512643"/>
    <lineage>
        <taxon>Bacteria</taxon>
        <taxon>Pseudomonadati</taxon>
        <taxon>Pseudomonadota</taxon>
        <taxon>Gammaproteobacteria</taxon>
        <taxon>Vibrionales</taxon>
        <taxon>Vibrionaceae</taxon>
        <taxon>Photobacterium</taxon>
    </lineage>
</organism>
<feature type="transmembrane region" description="Helical" evidence="6">
    <location>
        <begin position="284"/>
        <end position="303"/>
    </location>
</feature>
<evidence type="ECO:0000256" key="6">
    <source>
        <dbReference type="SAM" id="Phobius"/>
    </source>
</evidence>
<dbReference type="Pfam" id="PF01943">
    <property type="entry name" value="Polysacc_synt"/>
    <property type="match status" value="1"/>
</dbReference>
<comment type="subcellular location">
    <subcellularLocation>
        <location evidence="1">Cell membrane</location>
        <topology evidence="1">Multi-pass membrane protein</topology>
    </subcellularLocation>
</comment>
<evidence type="ECO:0000256" key="1">
    <source>
        <dbReference type="ARBA" id="ARBA00004651"/>
    </source>
</evidence>
<feature type="transmembrane region" description="Helical" evidence="6">
    <location>
        <begin position="212"/>
        <end position="236"/>
    </location>
</feature>
<dbReference type="RefSeq" id="WP_065176354.1">
    <property type="nucleotide sequence ID" value="NZ_LZFA01000001.1"/>
</dbReference>
<feature type="transmembrane region" description="Helical" evidence="6">
    <location>
        <begin position="355"/>
        <end position="372"/>
    </location>
</feature>
<dbReference type="Proteomes" id="UP000240254">
    <property type="component" value="Unassembled WGS sequence"/>
</dbReference>
<name>A0A2T3IH23_9GAMM</name>